<feature type="region of interest" description="Disordered" evidence="1">
    <location>
        <begin position="568"/>
        <end position="654"/>
    </location>
</feature>
<evidence type="ECO:0000313" key="2">
    <source>
        <dbReference type="EMBL" id="GGC72557.1"/>
    </source>
</evidence>
<feature type="compositionally biased region" description="Acidic residues" evidence="1">
    <location>
        <begin position="585"/>
        <end position="595"/>
    </location>
</feature>
<feature type="compositionally biased region" description="Low complexity" evidence="1">
    <location>
        <begin position="596"/>
        <end position="615"/>
    </location>
</feature>
<feature type="region of interest" description="Disordered" evidence="1">
    <location>
        <begin position="355"/>
        <end position="374"/>
    </location>
</feature>
<feature type="compositionally biased region" description="Acidic residues" evidence="1">
    <location>
        <begin position="1254"/>
        <end position="1271"/>
    </location>
</feature>
<dbReference type="EMBL" id="BMCI01000010">
    <property type="protein sequence ID" value="GGC72557.1"/>
    <property type="molecule type" value="Genomic_DNA"/>
</dbReference>
<evidence type="ECO:0000313" key="3">
    <source>
        <dbReference type="Proteomes" id="UP000646833"/>
    </source>
</evidence>
<dbReference type="Proteomes" id="UP000646833">
    <property type="component" value="Unassembled WGS sequence"/>
</dbReference>
<feature type="region of interest" description="Disordered" evidence="1">
    <location>
        <begin position="1254"/>
        <end position="1280"/>
    </location>
</feature>
<feature type="region of interest" description="Disordered" evidence="1">
    <location>
        <begin position="1361"/>
        <end position="1448"/>
    </location>
</feature>
<comment type="caution">
    <text evidence="2">The sequence shown here is derived from an EMBL/GenBank/DDBJ whole genome shotgun (WGS) entry which is preliminary data.</text>
</comment>
<proteinExistence type="predicted"/>
<name>A0A830EDI7_9EURY</name>
<feature type="compositionally biased region" description="Basic and acidic residues" evidence="1">
    <location>
        <begin position="355"/>
        <end position="372"/>
    </location>
</feature>
<gene>
    <name evidence="2" type="ORF">GCM10007209_38140</name>
</gene>
<reference evidence="2" key="1">
    <citation type="journal article" date="2014" name="Int. J. Syst. Evol. Microbiol.">
        <title>Complete genome sequence of Corynebacterium casei LMG S-19264T (=DSM 44701T), isolated from a smear-ripened cheese.</title>
        <authorList>
            <consortium name="US DOE Joint Genome Institute (JGI-PGF)"/>
            <person name="Walter F."/>
            <person name="Albersmeier A."/>
            <person name="Kalinowski J."/>
            <person name="Ruckert C."/>
        </authorList>
    </citation>
    <scope>NUCLEOTIDE SEQUENCE</scope>
    <source>
        <strain evidence="2">CCM 7217</strain>
    </source>
</reference>
<dbReference type="RefSeq" id="WP_188425034.1">
    <property type="nucleotide sequence ID" value="NZ_BMCI01000010.1"/>
</dbReference>
<feature type="compositionally biased region" description="Acidic residues" evidence="1">
    <location>
        <begin position="616"/>
        <end position="631"/>
    </location>
</feature>
<feature type="compositionally biased region" description="Basic and acidic residues" evidence="1">
    <location>
        <begin position="568"/>
        <end position="582"/>
    </location>
</feature>
<feature type="compositionally biased region" description="Acidic residues" evidence="1">
    <location>
        <begin position="1418"/>
        <end position="1432"/>
    </location>
</feature>
<feature type="compositionally biased region" description="Polar residues" evidence="1">
    <location>
        <begin position="1366"/>
        <end position="1376"/>
    </location>
</feature>
<organism evidence="2 3">
    <name type="scientific">Haloferax sulfurifontis</name>
    <dbReference type="NCBI Taxonomy" id="255616"/>
    <lineage>
        <taxon>Archaea</taxon>
        <taxon>Methanobacteriati</taxon>
        <taxon>Methanobacteriota</taxon>
        <taxon>Stenosarchaea group</taxon>
        <taxon>Halobacteria</taxon>
        <taxon>Halobacteriales</taxon>
        <taxon>Haloferacaceae</taxon>
        <taxon>Haloferax</taxon>
    </lineage>
</organism>
<sequence length="1502" mass="165868">MSDDYVDLGLTTTDVREHYSRVRRVYDALASIDASEGFAEATGEDGYPTLGSNDAGGWYVKRDNDDLDSLEQGFDRIGHAATFANDFDTLAGRVDRCLYALTSYKDPTGLREVPCYYDRENSETVWDGRKPTPIEKDLRGVMAWGDIDLVDELKPKRGDLDGETQAVVEETIAAYVDEFETLYGFDDAVFALDSVGGLYIMGAPAATLPIAEAFHGDDDAIERIMQAFITRSNDWLSGAQERVEERVDGAAEVIDPDWVNNHNRKFKAPLSVHSKHDAVVTPIDTDDPSYDLTTFDAVDEDLIDAAAAWSADLTATEYTSCIKSLVEELWPDYSAEYDDWKAALKAWVEDEREEEQRAQAARERARENRPDPSELALTTDVRDIYDALDRLDAESVAERTIVHQWTDQASGKTDNSSSGKRAFIPIWGRNSNGSATYIDLEKGTFVDTGDGNKHGTAVEMALIAEENWTKGDIAKGSDWATGVDHLRGLGFSIPVWIPEAGSEKRDGEEAYETMPFWAVRQAAVALGVLPEDAFVRKQGDDGRSFKAFPGATTYNRTLAALEDEGFDHGREYMTDDGERPPETDLWGDEELEAPDASDASDTTETADTAASNDSNAADDTEADTEAEDADGGELHETTNTTPPATPGSKPPGEKVVAGAAIDYSDGGYGYWKTTQDGDTYYEEVTNFELEARSFLRAERGNEILVQLTVWPRGPEPAYELTCSMDVFNDVRRFRDTVVLGRTTTFDGSQSDLNEVRKVVGLQEAPERDGTHHMGLHRDEFVTPNGVLRHDGWTDDPTHVYQERKIDVERAWSLSPDKHTEYDPAEVVDMLELVHKTRHHERLLPVLGWFYSAPLRPFIQDEEGQFNHMHIRGGTGAGKSSTVETLTQMFGMDGSGKKVDSTTFTLMAAMASSNAVPIWFDEYKPGDIADYRLDAFQNLLRLNTKWEYDTRGNADKSTEEYHLRAPIVITGEQAIQGSAEERRSIQVAFRDDVKGAGNQMNRAFAELAGLDWDESEDPDAKTHHFEGLDLSQHALAFYRFALSMPFDDLRETWRESREHVRRVIARAGMNELDDLPRQGLQTIHFGMTVFRGFAKMMLAELDDGRELSDLDMPTRTDVDEAILYAAEEMGGAGGRESHLDQFIGLAQRAARAGYLEQETHFKFVHEDKASAELRLNLNQSFDEVSKYVKDHDLSSEDFLNRAKDYRDRMKEQVEQGDGYMVTHSQYTAGIGNACGIHVASAAEQLEDFSKAAWTGDEEDAATDESADAEDSEPAAVLASPSKGIGNATVRVDEILEPPEWMQGKGHIKDDAGNIVPYECEGTDPLGEAGVEEGDTVRLRNIKFRETAEGMTAVLSGITEVEVKTRSPDQTGLDSQETVADGGEDQTEDADEASNTNGGDGDDTNDEQVANERDDANGGDSDDDDDGGDGDDGDGDRMTPRQAARHAADALPVDEVVDVAEAANAVVDAFDDKELGPAIQLLDEAASKYGFVEKLDGGGYRRID</sequence>
<reference evidence="2" key="2">
    <citation type="submission" date="2020-09" db="EMBL/GenBank/DDBJ databases">
        <authorList>
            <person name="Sun Q."/>
            <person name="Sedlacek I."/>
        </authorList>
    </citation>
    <scope>NUCLEOTIDE SEQUENCE</scope>
    <source>
        <strain evidence="2">CCM 7217</strain>
    </source>
</reference>
<accession>A0A830EDI7</accession>
<protein>
    <submittedName>
        <fullName evidence="2">Uncharacterized protein</fullName>
    </submittedName>
</protein>
<evidence type="ECO:0000256" key="1">
    <source>
        <dbReference type="SAM" id="MobiDB-lite"/>
    </source>
</evidence>
<feature type="compositionally biased region" description="Acidic residues" evidence="1">
    <location>
        <begin position="1380"/>
        <end position="1390"/>
    </location>
</feature>